<proteinExistence type="predicted"/>
<name>A0A1D8CWK8_CHLLM</name>
<dbReference type="AlphaFoldDB" id="A0A1D8CWK8"/>
<dbReference type="EMBL" id="CP017305">
    <property type="protein sequence ID" value="AOS83282.1"/>
    <property type="molecule type" value="Genomic_DNA"/>
</dbReference>
<dbReference type="RefSeq" id="WP_069809005.1">
    <property type="nucleotide sequence ID" value="NZ_CP017305.1"/>
</dbReference>
<dbReference type="OrthoDB" id="595333at2"/>
<evidence type="ECO:0000313" key="1">
    <source>
        <dbReference type="EMBL" id="AOS83282.1"/>
    </source>
</evidence>
<accession>A0A1D8CWK8</accession>
<gene>
    <name evidence="1" type="ORF">BIU88_03465</name>
</gene>
<protein>
    <submittedName>
        <fullName evidence="1">Uncharacterized protein</fullName>
    </submittedName>
</protein>
<dbReference type="KEGG" id="clz:BIU88_03465"/>
<sequence length="74" mass="8802">MGKRQIIYTSRQIGGARELLDKEINLITKEQRVWHGYVTAIDQDKIELKDSRFWKHTFKVADIDKIYSEVVTDY</sequence>
<dbReference type="STRING" id="274537.BIU88_03465"/>
<organism evidence="1 2">
    <name type="scientific">Chlorobaculum limnaeum</name>
    <dbReference type="NCBI Taxonomy" id="274537"/>
    <lineage>
        <taxon>Bacteria</taxon>
        <taxon>Pseudomonadati</taxon>
        <taxon>Chlorobiota</taxon>
        <taxon>Chlorobiia</taxon>
        <taxon>Chlorobiales</taxon>
        <taxon>Chlorobiaceae</taxon>
        <taxon>Chlorobaculum</taxon>
    </lineage>
</organism>
<dbReference type="Proteomes" id="UP000095185">
    <property type="component" value="Chromosome"/>
</dbReference>
<evidence type="ECO:0000313" key="2">
    <source>
        <dbReference type="Proteomes" id="UP000095185"/>
    </source>
</evidence>
<reference evidence="1" key="1">
    <citation type="submission" date="2016-09" db="EMBL/GenBank/DDBJ databases">
        <title>Genome sequence of Chlorobaculum limnaeum.</title>
        <authorList>
            <person name="Liu Z."/>
            <person name="Tank M."/>
            <person name="Bryant D.A."/>
        </authorList>
    </citation>
    <scope>NUCLEOTIDE SEQUENCE [LARGE SCALE GENOMIC DNA]</scope>
    <source>
        <strain evidence="1">DSM 1677</strain>
    </source>
</reference>
<keyword evidence="2" id="KW-1185">Reference proteome</keyword>